<comment type="caution">
    <text evidence="1">The sequence shown here is derived from an EMBL/GenBank/DDBJ whole genome shotgun (WGS) entry which is preliminary data.</text>
</comment>
<name>A0ABD2W608_9HYME</name>
<evidence type="ECO:0000313" key="1">
    <source>
        <dbReference type="EMBL" id="KAL3388293.1"/>
    </source>
</evidence>
<dbReference type="EMBL" id="JBJJXI010000134">
    <property type="protein sequence ID" value="KAL3388293.1"/>
    <property type="molecule type" value="Genomic_DNA"/>
</dbReference>
<proteinExistence type="predicted"/>
<reference evidence="1 2" key="1">
    <citation type="journal article" date="2024" name="bioRxiv">
        <title>A reference genome for Trichogramma kaykai: A tiny desert-dwelling parasitoid wasp with competing sex-ratio distorters.</title>
        <authorList>
            <person name="Culotta J."/>
            <person name="Lindsey A.R."/>
        </authorList>
    </citation>
    <scope>NUCLEOTIDE SEQUENCE [LARGE SCALE GENOMIC DNA]</scope>
    <source>
        <strain evidence="1 2">KSX58</strain>
    </source>
</reference>
<evidence type="ECO:0000313" key="2">
    <source>
        <dbReference type="Proteomes" id="UP001627154"/>
    </source>
</evidence>
<dbReference type="Proteomes" id="UP001627154">
    <property type="component" value="Unassembled WGS sequence"/>
</dbReference>
<organism evidence="1 2">
    <name type="scientific">Trichogramma kaykai</name>
    <dbReference type="NCBI Taxonomy" id="54128"/>
    <lineage>
        <taxon>Eukaryota</taxon>
        <taxon>Metazoa</taxon>
        <taxon>Ecdysozoa</taxon>
        <taxon>Arthropoda</taxon>
        <taxon>Hexapoda</taxon>
        <taxon>Insecta</taxon>
        <taxon>Pterygota</taxon>
        <taxon>Neoptera</taxon>
        <taxon>Endopterygota</taxon>
        <taxon>Hymenoptera</taxon>
        <taxon>Apocrita</taxon>
        <taxon>Proctotrupomorpha</taxon>
        <taxon>Chalcidoidea</taxon>
        <taxon>Trichogrammatidae</taxon>
        <taxon>Trichogramma</taxon>
    </lineage>
</organism>
<accession>A0ABD2W608</accession>
<keyword evidence="2" id="KW-1185">Reference proteome</keyword>
<gene>
    <name evidence="1" type="ORF">TKK_016526</name>
</gene>
<protein>
    <submittedName>
        <fullName evidence="1">Uncharacterized protein</fullName>
    </submittedName>
</protein>
<dbReference type="AlphaFoldDB" id="A0ABD2W608"/>
<sequence length="147" mass="16905">MRKRSYAVVVMEKGNKEAKQVEEKLKRVESCLGLKVEGMRNTREEKVVVELATEEDKNTLLGEKKIKDAGLNISEPSKYPPLVRIKDLPRGIESDQLFDDLFVRNFKDDVDAHVFEKEVKVKFRMRKGESKEGVVIEMSPDIVKVLL</sequence>